<name>A0A8H6S744_9AGAR</name>
<dbReference type="EMBL" id="JACAZF010000010">
    <property type="protein sequence ID" value="KAF7293400.1"/>
    <property type="molecule type" value="Genomic_DNA"/>
</dbReference>
<evidence type="ECO:0000313" key="1">
    <source>
        <dbReference type="EMBL" id="KAF7293400.1"/>
    </source>
</evidence>
<dbReference type="AlphaFoldDB" id="A0A8H6S744"/>
<evidence type="ECO:0000313" key="2">
    <source>
        <dbReference type="Proteomes" id="UP000636479"/>
    </source>
</evidence>
<accession>A0A8H6S744</accession>
<organism evidence="1 2">
    <name type="scientific">Mycena indigotica</name>
    <dbReference type="NCBI Taxonomy" id="2126181"/>
    <lineage>
        <taxon>Eukaryota</taxon>
        <taxon>Fungi</taxon>
        <taxon>Dikarya</taxon>
        <taxon>Basidiomycota</taxon>
        <taxon>Agaricomycotina</taxon>
        <taxon>Agaricomycetes</taxon>
        <taxon>Agaricomycetidae</taxon>
        <taxon>Agaricales</taxon>
        <taxon>Marasmiineae</taxon>
        <taxon>Mycenaceae</taxon>
        <taxon>Mycena</taxon>
    </lineage>
</organism>
<comment type="caution">
    <text evidence="1">The sequence shown here is derived from an EMBL/GenBank/DDBJ whole genome shotgun (WGS) entry which is preliminary data.</text>
</comment>
<dbReference type="GeneID" id="59350247"/>
<sequence length="156" mass="16884">MQPKPRRSTSISSYITLAFPPTQASPLLWVSSSLDCDRPPNHDPNAYAALQPVLARLSYTTSPPSSVLTSAFYSQSPAQSSALPKMTSGAPQTERLPPMSTNAACSARAIVSHLDGLWYLSTPRSWWAYLARKIPVAHVFVGPIGGNEDTVLACRR</sequence>
<reference evidence="1" key="1">
    <citation type="submission" date="2020-05" db="EMBL/GenBank/DDBJ databases">
        <title>Mycena genomes resolve the evolution of fungal bioluminescence.</title>
        <authorList>
            <person name="Tsai I.J."/>
        </authorList>
    </citation>
    <scope>NUCLEOTIDE SEQUENCE</scope>
    <source>
        <strain evidence="1">171206Taipei</strain>
    </source>
</reference>
<protein>
    <submittedName>
        <fullName evidence="1">Uncharacterized protein</fullName>
    </submittedName>
</protein>
<dbReference type="Proteomes" id="UP000636479">
    <property type="component" value="Unassembled WGS sequence"/>
</dbReference>
<dbReference type="RefSeq" id="XP_037215563.1">
    <property type="nucleotide sequence ID" value="XM_037367731.1"/>
</dbReference>
<proteinExistence type="predicted"/>
<gene>
    <name evidence="1" type="ORF">MIND_01117000</name>
</gene>
<keyword evidence="2" id="KW-1185">Reference proteome</keyword>